<evidence type="ECO:0000313" key="3">
    <source>
        <dbReference type="Proteomes" id="UP000812287"/>
    </source>
</evidence>
<evidence type="ECO:0000256" key="1">
    <source>
        <dbReference type="SAM" id="MobiDB-lite"/>
    </source>
</evidence>
<accession>A0A9P7W4W9</accession>
<evidence type="ECO:0000313" key="2">
    <source>
        <dbReference type="EMBL" id="KAG7452010.1"/>
    </source>
</evidence>
<dbReference type="RefSeq" id="XP_043045510.1">
    <property type="nucleotide sequence ID" value="XM_043180342.1"/>
</dbReference>
<proteinExistence type="predicted"/>
<name>A0A9P7W4W9_9AGAR</name>
<reference evidence="2" key="1">
    <citation type="submission" date="2020-11" db="EMBL/GenBank/DDBJ databases">
        <title>Adaptations for nitrogen fixation in a non-lichenized fungal sporocarp promotes dispersal by wood-feeding termites.</title>
        <authorList>
            <consortium name="DOE Joint Genome Institute"/>
            <person name="Koch R.A."/>
            <person name="Yoon G."/>
            <person name="Arayal U."/>
            <person name="Lail K."/>
            <person name="Amirebrahimi M."/>
            <person name="Labutti K."/>
            <person name="Lipzen A."/>
            <person name="Riley R."/>
            <person name="Barry K."/>
            <person name="Henrissat B."/>
            <person name="Grigoriev I.V."/>
            <person name="Herr J.R."/>
            <person name="Aime M.C."/>
        </authorList>
    </citation>
    <scope>NUCLEOTIDE SEQUENCE</scope>
    <source>
        <strain evidence="2">MCA 3950</strain>
    </source>
</reference>
<dbReference type="Proteomes" id="UP000812287">
    <property type="component" value="Unassembled WGS sequence"/>
</dbReference>
<organism evidence="2 3">
    <name type="scientific">Guyanagaster necrorhizus</name>
    <dbReference type="NCBI Taxonomy" id="856835"/>
    <lineage>
        <taxon>Eukaryota</taxon>
        <taxon>Fungi</taxon>
        <taxon>Dikarya</taxon>
        <taxon>Basidiomycota</taxon>
        <taxon>Agaricomycotina</taxon>
        <taxon>Agaricomycetes</taxon>
        <taxon>Agaricomycetidae</taxon>
        <taxon>Agaricales</taxon>
        <taxon>Marasmiineae</taxon>
        <taxon>Physalacriaceae</taxon>
        <taxon>Guyanagaster</taxon>
    </lineage>
</organism>
<feature type="region of interest" description="Disordered" evidence="1">
    <location>
        <begin position="1"/>
        <end position="53"/>
    </location>
</feature>
<sequence length="214" mass="23211">MSSAEPDFSAIHPSTSARTDGDNIGLDNRGSTGIDLGDNSRNFVTSQRGVGPWGPDQWMQQNDLQPDQCMNMYLLHNDLATCSVQPAPRYGSLHSYSERPHAPAQSAYGAPVSSHVHTFDARIANHGDMHLSPVSLGKPQYGINASTPATFQSSQGQSQGYSPMAQVPLGMDMLTSPCVVPGYLLAILLTEGQSPWCSRPRSERCRHNLIFGLR</sequence>
<keyword evidence="3" id="KW-1185">Reference proteome</keyword>
<dbReference type="AlphaFoldDB" id="A0A9P7W4W9"/>
<comment type="caution">
    <text evidence="2">The sequence shown here is derived from an EMBL/GenBank/DDBJ whole genome shotgun (WGS) entry which is preliminary data.</text>
</comment>
<gene>
    <name evidence="2" type="ORF">BT62DRAFT_275856</name>
</gene>
<dbReference type="EMBL" id="MU250524">
    <property type="protein sequence ID" value="KAG7452010.1"/>
    <property type="molecule type" value="Genomic_DNA"/>
</dbReference>
<feature type="compositionally biased region" description="Polar residues" evidence="1">
    <location>
        <begin position="39"/>
        <end position="48"/>
    </location>
</feature>
<dbReference type="GeneID" id="66102638"/>
<protein>
    <submittedName>
        <fullName evidence="2">Uncharacterized protein</fullName>
    </submittedName>
</protein>